<dbReference type="EMBL" id="JANHOG010000440">
    <property type="protein sequence ID" value="KAJ3554340.1"/>
    <property type="molecule type" value="Genomic_DNA"/>
</dbReference>
<keyword evidence="2" id="KW-1185">Reference proteome</keyword>
<dbReference type="Proteomes" id="UP001148662">
    <property type="component" value="Unassembled WGS sequence"/>
</dbReference>
<gene>
    <name evidence="1" type="ORF">NM688_g3161</name>
</gene>
<evidence type="ECO:0000313" key="2">
    <source>
        <dbReference type="Proteomes" id="UP001148662"/>
    </source>
</evidence>
<name>A0ACC1T6P6_9APHY</name>
<evidence type="ECO:0000313" key="1">
    <source>
        <dbReference type="EMBL" id="KAJ3554340.1"/>
    </source>
</evidence>
<organism evidence="1 2">
    <name type="scientific">Phlebia brevispora</name>
    <dbReference type="NCBI Taxonomy" id="194682"/>
    <lineage>
        <taxon>Eukaryota</taxon>
        <taxon>Fungi</taxon>
        <taxon>Dikarya</taxon>
        <taxon>Basidiomycota</taxon>
        <taxon>Agaricomycotina</taxon>
        <taxon>Agaricomycetes</taxon>
        <taxon>Polyporales</taxon>
        <taxon>Meruliaceae</taxon>
        <taxon>Phlebia</taxon>
    </lineage>
</organism>
<proteinExistence type="predicted"/>
<accession>A0ACC1T6P6</accession>
<sequence length="268" mass="29777">MPTSFSKQNAAALFSQLILENSGDAYPNWHPSTKIKVGDFGILDEQTSEFHRQGSIYDKNFVPGFNISRDHPPEKRTREDSIQYVSRGTAVQSFGASLHAFSKLTNAKLTGHWVFEEGYGAVLMLYKPTETVIRNKAILMDRLEGNTTLAGKVVITSVFSCPTYAQLLIRDKKSKVDIAISLSVRNESTGFTSMQWHSSNSAEALRTGGENGRSKFYPLYTLRSLLPADSRKQDATSSEKVSPPSAKELQKKTSFLSRFGLQRHAESA</sequence>
<reference evidence="1" key="1">
    <citation type="submission" date="2022-07" db="EMBL/GenBank/DDBJ databases">
        <title>Genome Sequence of Phlebia brevispora.</title>
        <authorList>
            <person name="Buettner E."/>
        </authorList>
    </citation>
    <scope>NUCLEOTIDE SEQUENCE</scope>
    <source>
        <strain evidence="1">MPL23</strain>
    </source>
</reference>
<protein>
    <submittedName>
        <fullName evidence="1">Uncharacterized protein</fullName>
    </submittedName>
</protein>
<comment type="caution">
    <text evidence="1">The sequence shown here is derived from an EMBL/GenBank/DDBJ whole genome shotgun (WGS) entry which is preliminary data.</text>
</comment>